<gene>
    <name evidence="1" type="ORF">AZE42_02261</name>
</gene>
<protein>
    <recommendedName>
        <fullName evidence="3">Protein kinase domain-containing protein</fullName>
    </recommendedName>
</protein>
<proteinExistence type="predicted"/>
<evidence type="ECO:0000313" key="2">
    <source>
        <dbReference type="Proteomes" id="UP000183567"/>
    </source>
</evidence>
<sequence length="122" mass="14093">MNFISLFKMLLKIFRRITLRTRQVQSSSSLDDETWRQRIRDLTGQLCNISQYPTAYGGYSDVWKCDWIKDGTVVKVAAKTIRQQGTSDDALSKALKVCPPDVQKTCMRTILTERQTRTRSLD</sequence>
<evidence type="ECO:0000313" key="1">
    <source>
        <dbReference type="EMBL" id="OJA19418.1"/>
    </source>
</evidence>
<evidence type="ECO:0008006" key="3">
    <source>
        <dbReference type="Google" id="ProtNLM"/>
    </source>
</evidence>
<keyword evidence="2" id="KW-1185">Reference proteome</keyword>
<dbReference type="EMBL" id="LVVM01001043">
    <property type="protein sequence ID" value="OJA19418.1"/>
    <property type="molecule type" value="Genomic_DNA"/>
</dbReference>
<organism evidence="1 2">
    <name type="scientific">Rhizopogon vesiculosus</name>
    <dbReference type="NCBI Taxonomy" id="180088"/>
    <lineage>
        <taxon>Eukaryota</taxon>
        <taxon>Fungi</taxon>
        <taxon>Dikarya</taxon>
        <taxon>Basidiomycota</taxon>
        <taxon>Agaricomycotina</taxon>
        <taxon>Agaricomycetes</taxon>
        <taxon>Agaricomycetidae</taxon>
        <taxon>Boletales</taxon>
        <taxon>Suillineae</taxon>
        <taxon>Rhizopogonaceae</taxon>
        <taxon>Rhizopogon</taxon>
    </lineage>
</organism>
<name>A0A1J8RCB8_9AGAM</name>
<comment type="caution">
    <text evidence="1">The sequence shown here is derived from an EMBL/GenBank/DDBJ whole genome shotgun (WGS) entry which is preliminary data.</text>
</comment>
<dbReference type="OrthoDB" id="4062651at2759"/>
<dbReference type="Proteomes" id="UP000183567">
    <property type="component" value="Unassembled WGS sequence"/>
</dbReference>
<dbReference type="AlphaFoldDB" id="A0A1J8RCB8"/>
<accession>A0A1J8RCB8</accession>
<reference evidence="1 2" key="1">
    <citation type="submission" date="2016-03" db="EMBL/GenBank/DDBJ databases">
        <title>Comparative genomics of the ectomycorrhizal sister species Rhizopogon vinicolor and Rhizopogon vesiculosus (Basidiomycota: Boletales) reveals a divergence of the mating type B locus.</title>
        <authorList>
            <person name="Mujic A.B."/>
            <person name="Kuo A."/>
            <person name="Tritt A."/>
            <person name="Lipzen A."/>
            <person name="Chen C."/>
            <person name="Johnson J."/>
            <person name="Sharma A."/>
            <person name="Barry K."/>
            <person name="Grigoriev I.V."/>
            <person name="Spatafora J.W."/>
        </authorList>
    </citation>
    <scope>NUCLEOTIDE SEQUENCE [LARGE SCALE GENOMIC DNA]</scope>
    <source>
        <strain evidence="1 2">AM-OR11-056</strain>
    </source>
</reference>